<dbReference type="InterPro" id="IPR003400">
    <property type="entry name" value="ExbD"/>
</dbReference>
<dbReference type="OrthoDB" id="9793581at2"/>
<protein>
    <submittedName>
        <fullName evidence="9">Biopolymer transporter ExbD</fullName>
    </submittedName>
</protein>
<dbReference type="Proteomes" id="UP000298458">
    <property type="component" value="Unassembled WGS sequence"/>
</dbReference>
<dbReference type="PANTHER" id="PTHR30558">
    <property type="entry name" value="EXBD MEMBRANE COMPONENT OF PMF-DRIVEN MACROMOLECULE IMPORT SYSTEM"/>
    <property type="match status" value="1"/>
</dbReference>
<evidence type="ECO:0000256" key="8">
    <source>
        <dbReference type="SAM" id="Phobius"/>
    </source>
</evidence>
<keyword evidence="3" id="KW-1003">Cell membrane</keyword>
<comment type="caution">
    <text evidence="9">The sequence shown here is derived from an EMBL/GenBank/DDBJ whole genome shotgun (WGS) entry which is preliminary data.</text>
</comment>
<organism evidence="9 10">
    <name type="scientific">Leptospira fletcheri</name>
    <dbReference type="NCBI Taxonomy" id="2484981"/>
    <lineage>
        <taxon>Bacteria</taxon>
        <taxon>Pseudomonadati</taxon>
        <taxon>Spirochaetota</taxon>
        <taxon>Spirochaetia</taxon>
        <taxon>Leptospirales</taxon>
        <taxon>Leptospiraceae</taxon>
        <taxon>Leptospira</taxon>
    </lineage>
</organism>
<evidence type="ECO:0000256" key="7">
    <source>
        <dbReference type="RuleBase" id="RU003879"/>
    </source>
</evidence>
<feature type="transmembrane region" description="Helical" evidence="8">
    <location>
        <begin position="20"/>
        <end position="39"/>
    </location>
</feature>
<dbReference type="EMBL" id="RQET01000009">
    <property type="protein sequence ID" value="TGK08894.1"/>
    <property type="molecule type" value="Genomic_DNA"/>
</dbReference>
<evidence type="ECO:0000256" key="5">
    <source>
        <dbReference type="ARBA" id="ARBA00022989"/>
    </source>
</evidence>
<dbReference type="AlphaFoldDB" id="A0A4R9GB35"/>
<keyword evidence="6 8" id="KW-0472">Membrane</keyword>
<dbReference type="Gene3D" id="3.30.420.270">
    <property type="match status" value="1"/>
</dbReference>
<comment type="subcellular location">
    <subcellularLocation>
        <location evidence="1">Cell membrane</location>
        <topology evidence="1">Single-pass membrane protein</topology>
    </subcellularLocation>
    <subcellularLocation>
        <location evidence="7">Cell membrane</location>
        <topology evidence="7">Single-pass type II membrane protein</topology>
    </subcellularLocation>
</comment>
<evidence type="ECO:0000313" key="10">
    <source>
        <dbReference type="Proteomes" id="UP000298458"/>
    </source>
</evidence>
<keyword evidence="7" id="KW-0813">Transport</keyword>
<dbReference type="GO" id="GO:0022857">
    <property type="term" value="F:transmembrane transporter activity"/>
    <property type="evidence" value="ECO:0007669"/>
    <property type="project" value="InterPro"/>
</dbReference>
<reference evidence="9" key="1">
    <citation type="journal article" date="2019" name="PLoS Negl. Trop. Dis.">
        <title>Revisiting the worldwide diversity of Leptospira species in the environment.</title>
        <authorList>
            <person name="Vincent A.T."/>
            <person name="Schiettekatte O."/>
            <person name="Bourhy P."/>
            <person name="Veyrier F.J."/>
            <person name="Picardeau M."/>
        </authorList>
    </citation>
    <scope>NUCLEOTIDE SEQUENCE [LARGE SCALE GENOMIC DNA]</scope>
    <source>
        <strain evidence="9">SSW15</strain>
    </source>
</reference>
<evidence type="ECO:0000256" key="1">
    <source>
        <dbReference type="ARBA" id="ARBA00004162"/>
    </source>
</evidence>
<comment type="similarity">
    <text evidence="2 7">Belongs to the ExbD/TolR family.</text>
</comment>
<accession>A0A4R9GB35</accession>
<name>A0A4R9GB35_9LEPT</name>
<dbReference type="GO" id="GO:0015031">
    <property type="term" value="P:protein transport"/>
    <property type="evidence" value="ECO:0007669"/>
    <property type="project" value="UniProtKB-KW"/>
</dbReference>
<evidence type="ECO:0000256" key="6">
    <source>
        <dbReference type="ARBA" id="ARBA00023136"/>
    </source>
</evidence>
<proteinExistence type="inferred from homology"/>
<dbReference type="GO" id="GO:0005886">
    <property type="term" value="C:plasma membrane"/>
    <property type="evidence" value="ECO:0007669"/>
    <property type="project" value="UniProtKB-SubCell"/>
</dbReference>
<evidence type="ECO:0000313" key="9">
    <source>
        <dbReference type="EMBL" id="TGK08894.1"/>
    </source>
</evidence>
<dbReference type="PANTHER" id="PTHR30558:SF7">
    <property type="entry name" value="TOL-PAL SYSTEM PROTEIN TOLR"/>
    <property type="match status" value="1"/>
</dbReference>
<keyword evidence="4 7" id="KW-0812">Transmembrane</keyword>
<evidence type="ECO:0000256" key="2">
    <source>
        <dbReference type="ARBA" id="ARBA00005811"/>
    </source>
</evidence>
<keyword evidence="7" id="KW-0653">Protein transport</keyword>
<dbReference type="Pfam" id="PF02472">
    <property type="entry name" value="ExbD"/>
    <property type="match status" value="1"/>
</dbReference>
<keyword evidence="10" id="KW-1185">Reference proteome</keyword>
<evidence type="ECO:0000256" key="4">
    <source>
        <dbReference type="ARBA" id="ARBA00022692"/>
    </source>
</evidence>
<evidence type="ECO:0000256" key="3">
    <source>
        <dbReference type="ARBA" id="ARBA00022475"/>
    </source>
</evidence>
<sequence length="134" mass="14341">MAGQTSSGDGEEIGNINITPMVDVILVLLVIFMVTANFLKKESININLPKVQAADPNVAQSVQVALTKDGKIVLEGSETTAEKLGFQLARDVKIRPNMRLTLSADSSISYGKIAETMGVIRKAGVTRIALSVKR</sequence>
<dbReference type="RefSeq" id="WP_135768582.1">
    <property type="nucleotide sequence ID" value="NZ_RQET01000009.1"/>
</dbReference>
<keyword evidence="5 8" id="KW-1133">Transmembrane helix</keyword>
<gene>
    <name evidence="9" type="ORF">EHO60_12725</name>
</gene>